<gene>
    <name evidence="1" type="ORF">CANTEDRAFT_105930</name>
</gene>
<organism evidence="2">
    <name type="scientific">Candida tenuis (strain ATCC 10573 / BCRC 21748 / CBS 615 / JCM 9827 / NBRC 10315 / NRRL Y-1498 / VKM Y-70)</name>
    <name type="common">Yeast</name>
    <name type="synonym">Yamadazyma tenuis</name>
    <dbReference type="NCBI Taxonomy" id="590646"/>
    <lineage>
        <taxon>Eukaryota</taxon>
        <taxon>Fungi</taxon>
        <taxon>Dikarya</taxon>
        <taxon>Ascomycota</taxon>
        <taxon>Saccharomycotina</taxon>
        <taxon>Pichiomycetes</taxon>
        <taxon>Debaryomycetaceae</taxon>
        <taxon>Yamadazyma</taxon>
    </lineage>
</organism>
<dbReference type="EMBL" id="GL996524">
    <property type="protein sequence ID" value="EGV63184.1"/>
    <property type="molecule type" value="Genomic_DNA"/>
</dbReference>
<dbReference type="Gene3D" id="3.30.70.1240">
    <property type="entry name" value="DOPA-like domains"/>
    <property type="match status" value="1"/>
</dbReference>
<dbReference type="Pfam" id="PF08883">
    <property type="entry name" value="DOPA_dioxygen"/>
    <property type="match status" value="1"/>
</dbReference>
<keyword evidence="2" id="KW-1185">Reference proteome</keyword>
<dbReference type="eggNOG" id="ENOG502S1VD">
    <property type="taxonomic scope" value="Eukaryota"/>
</dbReference>
<dbReference type="Proteomes" id="UP000000707">
    <property type="component" value="Unassembled WGS sequence"/>
</dbReference>
<sequence length="169" mass="19418">MDYLTKLNPEDPSSATKSTLGLSYEYPIKYYDFHVYYFAHNKKSLSESNFLRDKFLAEFTKEGKDGSVIVKKLPNDQIIGPHPTQFWEVDVCRPEIFIRVLSWFQLNHGSLSVLIHPQSGDDLLDHTNRALWLGDKLPLFTDVFDPFPSGIAEYGVKGGRRLTPEEFES</sequence>
<dbReference type="PANTHER" id="PTHR36423">
    <property type="entry name" value="AFR070WP"/>
    <property type="match status" value="1"/>
</dbReference>
<dbReference type="KEGG" id="cten:18245854"/>
<name>G3B5C2_CANTC</name>
<proteinExistence type="predicted"/>
<dbReference type="GeneID" id="18245854"/>
<evidence type="ECO:0000313" key="2">
    <source>
        <dbReference type="Proteomes" id="UP000000707"/>
    </source>
</evidence>
<dbReference type="PANTHER" id="PTHR36423:SF2">
    <property type="entry name" value="AFR070WP"/>
    <property type="match status" value="1"/>
</dbReference>
<protein>
    <recommendedName>
        <fullName evidence="3">Dopa 4,5-dioxygenase</fullName>
    </recommendedName>
</protein>
<evidence type="ECO:0000313" key="1">
    <source>
        <dbReference type="EMBL" id="EGV63184.1"/>
    </source>
</evidence>
<dbReference type="AlphaFoldDB" id="G3B5C2"/>
<reference evidence="1 2" key="1">
    <citation type="journal article" date="2011" name="Proc. Natl. Acad. Sci. U.S.A.">
        <title>Comparative genomics of xylose-fermenting fungi for enhanced biofuel production.</title>
        <authorList>
            <person name="Wohlbach D.J."/>
            <person name="Kuo A."/>
            <person name="Sato T.K."/>
            <person name="Potts K.M."/>
            <person name="Salamov A.A."/>
            <person name="LaButti K.M."/>
            <person name="Sun H."/>
            <person name="Clum A."/>
            <person name="Pangilinan J.L."/>
            <person name="Lindquist E.A."/>
            <person name="Lucas S."/>
            <person name="Lapidus A."/>
            <person name="Jin M."/>
            <person name="Gunawan C."/>
            <person name="Balan V."/>
            <person name="Dale B.E."/>
            <person name="Jeffries T.W."/>
            <person name="Zinkel R."/>
            <person name="Barry K.W."/>
            <person name="Grigoriev I.V."/>
            <person name="Gasch A.P."/>
        </authorList>
    </citation>
    <scope>NUCLEOTIDE SEQUENCE [LARGE SCALE GENOMIC DNA]</scope>
    <source>
        <strain evidence="2">ATCC 10573 / BCRC 21748 / CBS 615 / JCM 9827 / NBRC 10315 / NRRL Y-1498 / VKM Y-70</strain>
    </source>
</reference>
<dbReference type="HOGENOM" id="CLU_090062_3_0_1"/>
<dbReference type="InterPro" id="IPR014980">
    <property type="entry name" value="DOPA_dioxygen"/>
</dbReference>
<dbReference type="OrthoDB" id="417450at2759"/>
<evidence type="ECO:0008006" key="3">
    <source>
        <dbReference type="Google" id="ProtNLM"/>
    </source>
</evidence>
<dbReference type="InterPro" id="IPR023389">
    <property type="entry name" value="DOPA-like_sf"/>
</dbReference>
<dbReference type="SUPFAM" id="SSF143410">
    <property type="entry name" value="DOPA-like"/>
    <property type="match status" value="1"/>
</dbReference>
<accession>G3B5C2</accession>
<dbReference type="RefSeq" id="XP_006686977.1">
    <property type="nucleotide sequence ID" value="XM_006686914.1"/>
</dbReference>